<dbReference type="Gene3D" id="2.60.20.10">
    <property type="entry name" value="Crystallins"/>
    <property type="match status" value="1"/>
</dbReference>
<keyword evidence="1" id="KW-0732">Signal</keyword>
<evidence type="ECO:0000313" key="3">
    <source>
        <dbReference type="Proteomes" id="UP001221757"/>
    </source>
</evidence>
<keyword evidence="3" id="KW-1185">Reference proteome</keyword>
<feature type="chain" id="PRO_5042020917" evidence="1">
    <location>
        <begin position="17"/>
        <end position="121"/>
    </location>
</feature>
<organism evidence="2 3">
    <name type="scientific">Mycena rosella</name>
    <name type="common">Pink bonnet</name>
    <name type="synonym">Agaricus rosellus</name>
    <dbReference type="NCBI Taxonomy" id="1033263"/>
    <lineage>
        <taxon>Eukaryota</taxon>
        <taxon>Fungi</taxon>
        <taxon>Dikarya</taxon>
        <taxon>Basidiomycota</taxon>
        <taxon>Agaricomycotina</taxon>
        <taxon>Agaricomycetes</taxon>
        <taxon>Agaricomycetidae</taxon>
        <taxon>Agaricales</taxon>
        <taxon>Marasmiineae</taxon>
        <taxon>Mycenaceae</taxon>
        <taxon>Mycena</taxon>
    </lineage>
</organism>
<dbReference type="AlphaFoldDB" id="A0AAD7CRH8"/>
<evidence type="ECO:0000256" key="1">
    <source>
        <dbReference type="SAM" id="SignalP"/>
    </source>
</evidence>
<proteinExistence type="predicted"/>
<sequence length="121" mass="12969">MKFTTTFVALISVVYAIPAPTPDLPDLSARAPGAVFVCANAPFVDPCGKFSGVSGECVNFPASFDDDISSVGPDSGQDCFFYVYGCGVRGRKPRAHQRPRDPDLFNSGFNDQISSFKCLFG</sequence>
<dbReference type="Proteomes" id="UP001221757">
    <property type="component" value="Unassembled WGS sequence"/>
</dbReference>
<protein>
    <submittedName>
        <fullName evidence="2">Uncharacterized protein</fullName>
    </submittedName>
</protein>
<name>A0AAD7CRH8_MYCRO</name>
<comment type="caution">
    <text evidence="2">The sequence shown here is derived from an EMBL/GenBank/DDBJ whole genome shotgun (WGS) entry which is preliminary data.</text>
</comment>
<feature type="signal peptide" evidence="1">
    <location>
        <begin position="1"/>
        <end position="16"/>
    </location>
</feature>
<gene>
    <name evidence="2" type="ORF">B0H17DRAFT_1212907</name>
</gene>
<dbReference type="EMBL" id="JARKIE010000270">
    <property type="protein sequence ID" value="KAJ7659457.1"/>
    <property type="molecule type" value="Genomic_DNA"/>
</dbReference>
<reference evidence="2" key="1">
    <citation type="submission" date="2023-03" db="EMBL/GenBank/DDBJ databases">
        <title>Massive genome expansion in bonnet fungi (Mycena s.s.) driven by repeated elements and novel gene families across ecological guilds.</title>
        <authorList>
            <consortium name="Lawrence Berkeley National Laboratory"/>
            <person name="Harder C.B."/>
            <person name="Miyauchi S."/>
            <person name="Viragh M."/>
            <person name="Kuo A."/>
            <person name="Thoen E."/>
            <person name="Andreopoulos B."/>
            <person name="Lu D."/>
            <person name="Skrede I."/>
            <person name="Drula E."/>
            <person name="Henrissat B."/>
            <person name="Morin E."/>
            <person name="Kohler A."/>
            <person name="Barry K."/>
            <person name="LaButti K."/>
            <person name="Morin E."/>
            <person name="Salamov A."/>
            <person name="Lipzen A."/>
            <person name="Mereny Z."/>
            <person name="Hegedus B."/>
            <person name="Baldrian P."/>
            <person name="Stursova M."/>
            <person name="Weitz H."/>
            <person name="Taylor A."/>
            <person name="Grigoriev I.V."/>
            <person name="Nagy L.G."/>
            <person name="Martin F."/>
            <person name="Kauserud H."/>
        </authorList>
    </citation>
    <scope>NUCLEOTIDE SEQUENCE</scope>
    <source>
        <strain evidence="2">CBHHK067</strain>
    </source>
</reference>
<accession>A0AAD7CRH8</accession>
<evidence type="ECO:0000313" key="2">
    <source>
        <dbReference type="EMBL" id="KAJ7659457.1"/>
    </source>
</evidence>